<dbReference type="EMBL" id="FMUS01000006">
    <property type="protein sequence ID" value="SCY33049.1"/>
    <property type="molecule type" value="Genomic_DNA"/>
</dbReference>
<gene>
    <name evidence="3" type="ORF">SAMN03080606_01306</name>
</gene>
<name>A0A1G5F1B5_9FIRM</name>
<organism evidence="3 4">
    <name type="scientific">Alkaliphilus peptidifermentans DSM 18978</name>
    <dbReference type="NCBI Taxonomy" id="1120976"/>
    <lineage>
        <taxon>Bacteria</taxon>
        <taxon>Bacillati</taxon>
        <taxon>Bacillota</taxon>
        <taxon>Clostridia</taxon>
        <taxon>Peptostreptococcales</taxon>
        <taxon>Natronincolaceae</taxon>
        <taxon>Alkaliphilus</taxon>
    </lineage>
</organism>
<dbReference type="AlphaFoldDB" id="A0A1G5F1B5"/>
<reference evidence="3 4" key="1">
    <citation type="submission" date="2016-10" db="EMBL/GenBank/DDBJ databases">
        <authorList>
            <person name="de Groot N.N."/>
        </authorList>
    </citation>
    <scope>NUCLEOTIDE SEQUENCE [LARGE SCALE GENOMIC DNA]</scope>
    <source>
        <strain evidence="3 4">DSM 18978</strain>
    </source>
</reference>
<dbReference type="Pfam" id="PF04389">
    <property type="entry name" value="Peptidase_M28"/>
    <property type="match status" value="1"/>
</dbReference>
<keyword evidence="1" id="KW-0472">Membrane</keyword>
<dbReference type="Proteomes" id="UP000198636">
    <property type="component" value="Unassembled WGS sequence"/>
</dbReference>
<dbReference type="SUPFAM" id="SSF53187">
    <property type="entry name" value="Zn-dependent exopeptidases"/>
    <property type="match status" value="1"/>
</dbReference>
<dbReference type="Gene3D" id="3.40.630.10">
    <property type="entry name" value="Zn peptidases"/>
    <property type="match status" value="2"/>
</dbReference>
<dbReference type="STRING" id="1120976.SAMN03080606_01306"/>
<accession>A0A1G5F1B5</accession>
<dbReference type="PANTHER" id="PTHR12147:SF26">
    <property type="entry name" value="PEPTIDASE M28 DOMAIN-CONTAINING PROTEIN"/>
    <property type="match status" value="1"/>
</dbReference>
<proteinExistence type="predicted"/>
<evidence type="ECO:0000313" key="3">
    <source>
        <dbReference type="EMBL" id="SCY33049.1"/>
    </source>
</evidence>
<keyword evidence="1" id="KW-0812">Transmembrane</keyword>
<protein>
    <submittedName>
        <fullName evidence="3">Peptidase family M28</fullName>
    </submittedName>
</protein>
<dbReference type="OrthoDB" id="233977at2"/>
<dbReference type="GO" id="GO:0006508">
    <property type="term" value="P:proteolysis"/>
    <property type="evidence" value="ECO:0007669"/>
    <property type="project" value="InterPro"/>
</dbReference>
<dbReference type="GO" id="GO:0008235">
    <property type="term" value="F:metalloexopeptidase activity"/>
    <property type="evidence" value="ECO:0007669"/>
    <property type="project" value="InterPro"/>
</dbReference>
<evidence type="ECO:0000313" key="4">
    <source>
        <dbReference type="Proteomes" id="UP000198636"/>
    </source>
</evidence>
<feature type="transmembrane region" description="Helical" evidence="1">
    <location>
        <begin position="6"/>
        <end position="30"/>
    </location>
</feature>
<keyword evidence="4" id="KW-1185">Reference proteome</keyword>
<dbReference type="InterPro" id="IPR007484">
    <property type="entry name" value="Peptidase_M28"/>
</dbReference>
<dbReference type="InterPro" id="IPR045175">
    <property type="entry name" value="M28_fam"/>
</dbReference>
<feature type="domain" description="Peptidase M28" evidence="2">
    <location>
        <begin position="311"/>
        <end position="506"/>
    </location>
</feature>
<evidence type="ECO:0000256" key="1">
    <source>
        <dbReference type="SAM" id="Phobius"/>
    </source>
</evidence>
<keyword evidence="1" id="KW-1133">Transmembrane helix</keyword>
<sequence length="535" mass="59870">MEKRIIMIKYIYISINIYYMGQGGIIIKLFKGKPYTLNYKTAILSLVIALAVIFSGCSSDGIEKNNWSTVDLQDYLDAFDGEAAYQHVAELASDGFLGRNPGTEGNELAAEYIKDQFEAFGLLPGGDDDSYYQHFDIQTILYNSPVVLELINEDGAVEESFTYRKDYIKIHNIISYNQLGRATFRDVSYEIEAPFLIQRKDEAASAGEETVLIIDQQHINALGSITSQKLREASNKSEFPLVLYVHQPFSGYGGGIVSEFMSIIRSPINSISKPMILITPEVLQTLESYENDHYMLRVSSSVNYPNVSAANVIGRLPAAEETDDTLIISAHFDHFGVDADGQVNYGALDNASGVGAMLEIARVISNMENLPPFNIEFIAFNGEEHGLLGAYHYVSKMEHNPNNLKMINLDMVGANNSELMLLYTNANDQLYRDLTKVALQQNTRIRTSSDNGRSDHSVFGNAGADAVMFIHLSQQVFDEIYHRPYDTIDQINKEKLEEVARVILQYIYDSANEQKISEAGVKHLLLSFFLISLNP</sequence>
<dbReference type="PANTHER" id="PTHR12147">
    <property type="entry name" value="METALLOPEPTIDASE M28 FAMILY MEMBER"/>
    <property type="match status" value="1"/>
</dbReference>
<evidence type="ECO:0000259" key="2">
    <source>
        <dbReference type="Pfam" id="PF04389"/>
    </source>
</evidence>